<dbReference type="InterPro" id="IPR004839">
    <property type="entry name" value="Aminotransferase_I/II_large"/>
</dbReference>
<evidence type="ECO:0000256" key="1">
    <source>
        <dbReference type="ARBA" id="ARBA00001933"/>
    </source>
</evidence>
<name>A0A6J4NN89_9BURK</name>
<dbReference type="InterPro" id="IPR050596">
    <property type="entry name" value="AspAT/PAT-like"/>
</dbReference>
<dbReference type="Pfam" id="PF00155">
    <property type="entry name" value="Aminotran_1_2"/>
    <property type="match status" value="1"/>
</dbReference>
<sequence>FIPALNEMGLPVPVMPDGAFYAWADCSDWCKSLRLPSSWELAFEIMKRAHVAVTPGRDFGTAQAQHFMRFSTASSMEHLQEAAARLRRLAP</sequence>
<keyword evidence="3 7" id="KW-0032">Aminotransferase</keyword>
<reference evidence="7" key="1">
    <citation type="submission" date="2020-02" db="EMBL/GenBank/DDBJ databases">
        <authorList>
            <person name="Meier V. D."/>
        </authorList>
    </citation>
    <scope>NUCLEOTIDE SEQUENCE</scope>
    <source>
        <strain evidence="7">AVDCRST_MAG51</strain>
    </source>
</reference>
<evidence type="ECO:0000313" key="7">
    <source>
        <dbReference type="EMBL" id="CAA9392628.1"/>
    </source>
</evidence>
<protein>
    <submittedName>
        <fullName evidence="7">Valine--pyruvate aminotransferase</fullName>
        <ecNumber evidence="7">2.6.1.66</ecNumber>
    </submittedName>
</protein>
<feature type="domain" description="Aminotransferase class I/classII large" evidence="6">
    <location>
        <begin position="4"/>
        <end position="86"/>
    </location>
</feature>
<dbReference type="AlphaFoldDB" id="A0A6J4NN89"/>
<proteinExistence type="inferred from homology"/>
<keyword evidence="7" id="KW-0670">Pyruvate</keyword>
<dbReference type="PANTHER" id="PTHR46383:SF2">
    <property type="entry name" value="AMINOTRANSFERASE"/>
    <property type="match status" value="1"/>
</dbReference>
<evidence type="ECO:0000256" key="5">
    <source>
        <dbReference type="ARBA" id="ARBA00022898"/>
    </source>
</evidence>
<feature type="non-terminal residue" evidence="7">
    <location>
        <position position="1"/>
    </location>
</feature>
<accession>A0A6J4NN89</accession>
<dbReference type="PANTHER" id="PTHR46383">
    <property type="entry name" value="ASPARTATE AMINOTRANSFERASE"/>
    <property type="match status" value="1"/>
</dbReference>
<comment type="cofactor">
    <cofactor evidence="1">
        <name>pyridoxal 5'-phosphate</name>
        <dbReference type="ChEBI" id="CHEBI:597326"/>
    </cofactor>
</comment>
<evidence type="ECO:0000256" key="4">
    <source>
        <dbReference type="ARBA" id="ARBA00022679"/>
    </source>
</evidence>
<evidence type="ECO:0000256" key="3">
    <source>
        <dbReference type="ARBA" id="ARBA00022576"/>
    </source>
</evidence>
<evidence type="ECO:0000256" key="2">
    <source>
        <dbReference type="ARBA" id="ARBA00007441"/>
    </source>
</evidence>
<dbReference type="EMBL" id="CADCUX010000120">
    <property type="protein sequence ID" value="CAA9392628.1"/>
    <property type="molecule type" value="Genomic_DNA"/>
</dbReference>
<organism evidence="7">
    <name type="scientific">uncultured Ramlibacter sp</name>
    <dbReference type="NCBI Taxonomy" id="260755"/>
    <lineage>
        <taxon>Bacteria</taxon>
        <taxon>Pseudomonadati</taxon>
        <taxon>Pseudomonadota</taxon>
        <taxon>Betaproteobacteria</taxon>
        <taxon>Burkholderiales</taxon>
        <taxon>Comamonadaceae</taxon>
        <taxon>Ramlibacter</taxon>
        <taxon>environmental samples</taxon>
    </lineage>
</organism>
<dbReference type="GO" id="GO:0006520">
    <property type="term" value="P:amino acid metabolic process"/>
    <property type="evidence" value="ECO:0007669"/>
    <property type="project" value="InterPro"/>
</dbReference>
<keyword evidence="4 7" id="KW-0808">Transferase</keyword>
<dbReference type="GO" id="GO:0009042">
    <property type="term" value="F:valine-pyruvate transaminase activity"/>
    <property type="evidence" value="ECO:0007669"/>
    <property type="project" value="UniProtKB-EC"/>
</dbReference>
<dbReference type="SUPFAM" id="SSF53383">
    <property type="entry name" value="PLP-dependent transferases"/>
    <property type="match status" value="1"/>
</dbReference>
<dbReference type="GO" id="GO:0030170">
    <property type="term" value="F:pyridoxal phosphate binding"/>
    <property type="evidence" value="ECO:0007669"/>
    <property type="project" value="InterPro"/>
</dbReference>
<keyword evidence="5" id="KW-0663">Pyridoxal phosphate</keyword>
<dbReference type="Gene3D" id="3.90.1150.10">
    <property type="entry name" value="Aspartate Aminotransferase, domain 1"/>
    <property type="match status" value="1"/>
</dbReference>
<dbReference type="EC" id="2.6.1.66" evidence="7"/>
<comment type="similarity">
    <text evidence="2">Belongs to the class-I pyridoxal-phosphate-dependent aminotransferase family.</text>
</comment>
<evidence type="ECO:0000259" key="6">
    <source>
        <dbReference type="Pfam" id="PF00155"/>
    </source>
</evidence>
<dbReference type="InterPro" id="IPR015424">
    <property type="entry name" value="PyrdxlP-dep_Trfase"/>
</dbReference>
<dbReference type="InterPro" id="IPR015422">
    <property type="entry name" value="PyrdxlP-dep_Trfase_small"/>
</dbReference>
<gene>
    <name evidence="7" type="ORF">AVDCRST_MAG51-438</name>
</gene>